<dbReference type="CDD" id="cd06464">
    <property type="entry name" value="ACD_sHsps-like"/>
    <property type="match status" value="1"/>
</dbReference>
<evidence type="ECO:0008006" key="8">
    <source>
        <dbReference type="Google" id="ProtNLM"/>
    </source>
</evidence>
<dbReference type="InterPro" id="IPR036770">
    <property type="entry name" value="Ankyrin_rpt-contain_sf"/>
</dbReference>
<evidence type="ECO:0000256" key="4">
    <source>
        <dbReference type="PROSITE-ProRule" id="PRU00285"/>
    </source>
</evidence>
<evidence type="ECO:0000256" key="3">
    <source>
        <dbReference type="PROSITE-ProRule" id="PRU00023"/>
    </source>
</evidence>
<dbReference type="VEuPathDB" id="VectorBase:RPRC009973"/>
<dbReference type="PROSITE" id="PS50297">
    <property type="entry name" value="ANK_REP_REGION"/>
    <property type="match status" value="2"/>
</dbReference>
<dbReference type="Pfam" id="PF12796">
    <property type="entry name" value="Ank_2"/>
    <property type="match status" value="1"/>
</dbReference>
<sequence length="527" mass="59814">MGIYTPRSATCQAYRALTPSHKEVVKVLLECGAKVGSKIKSDITPLHLAAQKGYQEIIETILKFGADINSRDEYGRTALHIASKEGHEEVVTTLLEYGSDINITSRNNHTPLDSAMAGIRSFYSQLNNYDSDDDGYYDRDRGVCSCEVTAEALKRHIVKMKTANLYVSEKNLLSMSISGEISGFQDECEEEIARMKSEKINNPNISFYGILAKGISSLAIYMRNENIVQVLKSDDYKTKFPIYASMIESHFRKGMERKELLEQGWDSELSRRGSSLLPACDFYETKESYCLSLELPGISKESIDISISGDSLIVKGEKTCNNESKDKQFYHRERYYGSFYRSIQLPVNVEQDKVSANFSDGVLHVTIPKSEKHIKRIDAGESNKSANSGETMYFVFPRMNFVINGKIIDTVLTSALMEGAQYRKSNLFNSYDIYSTETAREKQREIDTDYGRAFVDSVLKDLEKELAHNALCELWKSHCKNSEIPDYQKTTSYGKDFERFYNAGREHLHLLLKVGDENNTNSHYMGQ</sequence>
<dbReference type="Gene3D" id="1.25.40.20">
    <property type="entry name" value="Ankyrin repeat-containing domain"/>
    <property type="match status" value="1"/>
</dbReference>
<dbReference type="EnsemblMetazoa" id="RPRC009973-RA">
    <property type="protein sequence ID" value="RPRC009973-PA"/>
    <property type="gene ID" value="RPRC009973"/>
</dbReference>
<accession>T1I103</accession>
<evidence type="ECO:0000313" key="6">
    <source>
        <dbReference type="EnsemblMetazoa" id="RPRC009973-PA"/>
    </source>
</evidence>
<dbReference type="InParanoid" id="T1I103"/>
<comment type="similarity">
    <text evidence="4 5">Belongs to the small heat shock protein (HSP20) family.</text>
</comment>
<dbReference type="HOGENOM" id="CLU_517112_0_0_1"/>
<dbReference type="SUPFAM" id="SSF48403">
    <property type="entry name" value="Ankyrin repeat"/>
    <property type="match status" value="1"/>
</dbReference>
<dbReference type="eggNOG" id="KOG0710">
    <property type="taxonomic scope" value="Eukaryota"/>
</dbReference>
<dbReference type="InterPro" id="IPR007052">
    <property type="entry name" value="CS_dom"/>
</dbReference>
<keyword evidence="2 3" id="KW-0040">ANK repeat</keyword>
<dbReference type="SUPFAM" id="SSF49764">
    <property type="entry name" value="HSP20-like chaperones"/>
    <property type="match status" value="1"/>
</dbReference>
<evidence type="ECO:0000256" key="5">
    <source>
        <dbReference type="RuleBase" id="RU003616"/>
    </source>
</evidence>
<dbReference type="Proteomes" id="UP000015103">
    <property type="component" value="Unassembled WGS sequence"/>
</dbReference>
<dbReference type="InterPro" id="IPR002110">
    <property type="entry name" value="Ankyrin_rpt"/>
</dbReference>
<dbReference type="PROSITE" id="PS01031">
    <property type="entry name" value="SHSP"/>
    <property type="match status" value="1"/>
</dbReference>
<dbReference type="InterPro" id="IPR008978">
    <property type="entry name" value="HSP20-like_chaperone"/>
</dbReference>
<dbReference type="PANTHER" id="PTHR24134:SF9">
    <property type="entry name" value="ANKYRIN REPEAT AND SOCS BOX PROTEIN 8"/>
    <property type="match status" value="1"/>
</dbReference>
<dbReference type="AlphaFoldDB" id="T1I103"/>
<feature type="repeat" description="ANK" evidence="3">
    <location>
        <begin position="74"/>
        <end position="106"/>
    </location>
</feature>
<feature type="repeat" description="ANK" evidence="3">
    <location>
        <begin position="41"/>
        <end position="73"/>
    </location>
</feature>
<protein>
    <recommendedName>
        <fullName evidence="8">SHSP domain-containing protein</fullName>
    </recommendedName>
</protein>
<dbReference type="PRINTS" id="PR01415">
    <property type="entry name" value="ANKYRIN"/>
</dbReference>
<reference evidence="6" key="1">
    <citation type="submission" date="2015-05" db="UniProtKB">
        <authorList>
            <consortium name="EnsemblMetazoa"/>
        </authorList>
    </citation>
    <scope>IDENTIFICATION</scope>
</reference>
<dbReference type="EMBL" id="ACPB03029144">
    <property type="status" value="NOT_ANNOTATED_CDS"/>
    <property type="molecule type" value="Genomic_DNA"/>
</dbReference>
<dbReference type="PROSITE" id="PS51203">
    <property type="entry name" value="CS"/>
    <property type="match status" value="1"/>
</dbReference>
<dbReference type="SMART" id="SM00248">
    <property type="entry name" value="ANK"/>
    <property type="match status" value="3"/>
</dbReference>
<dbReference type="Gene3D" id="2.60.40.790">
    <property type="match status" value="1"/>
</dbReference>
<evidence type="ECO:0000256" key="2">
    <source>
        <dbReference type="ARBA" id="ARBA00023043"/>
    </source>
</evidence>
<keyword evidence="7" id="KW-1185">Reference proteome</keyword>
<dbReference type="PANTHER" id="PTHR24134">
    <property type="entry name" value="ANKYRIN REPEAT-CONTAINING PROTEIN DDB_G0279043"/>
    <property type="match status" value="1"/>
</dbReference>
<organism evidence="6 7">
    <name type="scientific">Rhodnius prolixus</name>
    <name type="common">Triatomid bug</name>
    <dbReference type="NCBI Taxonomy" id="13249"/>
    <lineage>
        <taxon>Eukaryota</taxon>
        <taxon>Metazoa</taxon>
        <taxon>Ecdysozoa</taxon>
        <taxon>Arthropoda</taxon>
        <taxon>Hexapoda</taxon>
        <taxon>Insecta</taxon>
        <taxon>Pterygota</taxon>
        <taxon>Neoptera</taxon>
        <taxon>Paraneoptera</taxon>
        <taxon>Hemiptera</taxon>
        <taxon>Heteroptera</taxon>
        <taxon>Panheteroptera</taxon>
        <taxon>Cimicomorpha</taxon>
        <taxon>Reduviidae</taxon>
        <taxon>Triatominae</taxon>
        <taxon>Rhodnius</taxon>
    </lineage>
</organism>
<dbReference type="STRING" id="13249.T1I103"/>
<dbReference type="eggNOG" id="KOG4177">
    <property type="taxonomic scope" value="Eukaryota"/>
</dbReference>
<keyword evidence="1" id="KW-0677">Repeat</keyword>
<name>T1I103_RHOPR</name>
<evidence type="ECO:0000313" key="7">
    <source>
        <dbReference type="Proteomes" id="UP000015103"/>
    </source>
</evidence>
<proteinExistence type="inferred from homology"/>
<dbReference type="PROSITE" id="PS50088">
    <property type="entry name" value="ANK_REPEAT"/>
    <property type="match status" value="2"/>
</dbReference>
<dbReference type="Pfam" id="PF00011">
    <property type="entry name" value="HSP20"/>
    <property type="match status" value="1"/>
</dbReference>
<evidence type="ECO:0000256" key="1">
    <source>
        <dbReference type="ARBA" id="ARBA00022737"/>
    </source>
</evidence>
<dbReference type="InterPro" id="IPR002068">
    <property type="entry name" value="A-crystallin/Hsp20_dom"/>
</dbReference>
<dbReference type="EMBL" id="ACPB03029145">
    <property type="status" value="NOT_ANNOTATED_CDS"/>
    <property type="molecule type" value="Genomic_DNA"/>
</dbReference>